<evidence type="ECO:0000313" key="2">
    <source>
        <dbReference type="Proteomes" id="UP000000230"/>
    </source>
</evidence>
<dbReference type="AlphaFoldDB" id="A0A9J9GFG9"/>
<keyword evidence="2" id="KW-1185">Reference proteome</keyword>
<dbReference type="RefSeq" id="WP_012016753.1">
    <property type="nucleotide sequence ID" value="NC_009436.1"/>
</dbReference>
<dbReference type="Proteomes" id="UP000000230">
    <property type="component" value="Chromosome"/>
</dbReference>
<evidence type="ECO:0000313" key="1">
    <source>
        <dbReference type="EMBL" id="ABP60034.1"/>
    </source>
</evidence>
<proteinExistence type="predicted"/>
<sequence length="219" mass="24625">MTSCVNILPTSFESGRGASFGISNSTEGTRSYVRGLTVGLDIFCAVSEVEHFAESKAETKIIRERLDTTSSFISHVKVNNFSFEFLYKDLFAKLLSDRQFVSGFKSSLINQLDRIGLLVDGWLGPDSVAPNTEAINEAKYILMEIIEKNALTVPKIRAVADGEINFYWNTDGYLIDMAFFGEGAYSYYYKNKLNGEEEYDDVSIDKGFSQKMLALLSWR</sequence>
<dbReference type="EMBL" id="CP000653">
    <property type="protein sequence ID" value="ABP60034.1"/>
    <property type="molecule type" value="Genomic_DNA"/>
</dbReference>
<dbReference type="OrthoDB" id="9182204at2"/>
<accession>A0A9J9GFG9</accession>
<dbReference type="KEGG" id="ent:Ent638_1353"/>
<gene>
    <name evidence="1" type="ordered locus">Ent638_1353</name>
</gene>
<protein>
    <submittedName>
        <fullName evidence="1">Uncharacterized protein</fullName>
    </submittedName>
</protein>
<reference evidence="2" key="1">
    <citation type="journal article" date="2010" name="PLoS Genet.">
        <title>Genome sequence of the plant growth promoting endophytic bacterium Enterobacter sp. 638.</title>
        <authorList>
            <person name="Taghavi S."/>
            <person name="van der Lelie D."/>
            <person name="Hoffman A."/>
            <person name="Zhang Y.B."/>
            <person name="Walla M.D."/>
            <person name="Vangronsveld J."/>
            <person name="Newman L."/>
            <person name="Monchy S."/>
        </authorList>
    </citation>
    <scope>NUCLEOTIDE SEQUENCE [LARGE SCALE GENOMIC DNA]</scope>
    <source>
        <strain evidence="2">638</strain>
    </source>
</reference>
<name>A0A9J9GFG9_ENT38</name>
<organism evidence="1 2">
    <name type="scientific">Enterobacter sp. (strain 638)</name>
    <dbReference type="NCBI Taxonomy" id="399742"/>
    <lineage>
        <taxon>Bacteria</taxon>
        <taxon>Pseudomonadati</taxon>
        <taxon>Pseudomonadota</taxon>
        <taxon>Gammaproteobacteria</taxon>
        <taxon>Enterobacterales</taxon>
        <taxon>Enterobacteriaceae</taxon>
        <taxon>Enterobacter</taxon>
    </lineage>
</organism>